<comment type="catalytic activity">
    <reaction evidence="5 6">
        <text>alpha-D-glucose 1-phosphate + UTP + H(+) = UDP-alpha-D-glucose + diphosphate</text>
        <dbReference type="Rhea" id="RHEA:19889"/>
        <dbReference type="ChEBI" id="CHEBI:15378"/>
        <dbReference type="ChEBI" id="CHEBI:33019"/>
        <dbReference type="ChEBI" id="CHEBI:46398"/>
        <dbReference type="ChEBI" id="CHEBI:58601"/>
        <dbReference type="ChEBI" id="CHEBI:58885"/>
        <dbReference type="EC" id="2.7.7.9"/>
    </reaction>
</comment>
<dbReference type="NCBIfam" id="TIGR01099">
    <property type="entry name" value="galU"/>
    <property type="match status" value="1"/>
</dbReference>
<dbReference type="AlphaFoldDB" id="A0A7W9PQX5"/>
<evidence type="ECO:0000256" key="2">
    <source>
        <dbReference type="ARBA" id="ARBA00012415"/>
    </source>
</evidence>
<dbReference type="InterPro" id="IPR005771">
    <property type="entry name" value="GalU_uridylyltTrfase_bac/arc"/>
</dbReference>
<name>A0A7W9PQX5_9ACTN</name>
<dbReference type="InterPro" id="IPR005835">
    <property type="entry name" value="NTP_transferase_dom"/>
</dbReference>
<dbReference type="PANTHER" id="PTHR43197:SF1">
    <property type="entry name" value="UTP--GLUCOSE-1-PHOSPHATE URIDYLYLTRANSFERASE"/>
    <property type="match status" value="1"/>
</dbReference>
<reference evidence="8 9" key="1">
    <citation type="submission" date="2020-08" db="EMBL/GenBank/DDBJ databases">
        <title>Genomic Encyclopedia of Type Strains, Phase III (KMG-III): the genomes of soil and plant-associated and newly described type strains.</title>
        <authorList>
            <person name="Whitman W."/>
        </authorList>
    </citation>
    <scope>NUCLEOTIDE SEQUENCE [LARGE SCALE GENOMIC DNA]</scope>
    <source>
        <strain evidence="8 9">CECT 3313</strain>
    </source>
</reference>
<gene>
    <name evidence="8" type="ORF">FHS34_001664</name>
</gene>
<evidence type="ECO:0000259" key="7">
    <source>
        <dbReference type="Pfam" id="PF00483"/>
    </source>
</evidence>
<keyword evidence="3 6" id="KW-0808">Transferase</keyword>
<organism evidence="8 9">
    <name type="scientific">Streptomyces echinatus</name>
    <dbReference type="NCBI Taxonomy" id="67293"/>
    <lineage>
        <taxon>Bacteria</taxon>
        <taxon>Bacillati</taxon>
        <taxon>Actinomycetota</taxon>
        <taxon>Actinomycetes</taxon>
        <taxon>Kitasatosporales</taxon>
        <taxon>Streptomycetaceae</taxon>
        <taxon>Streptomyces</taxon>
    </lineage>
</organism>
<keyword evidence="9" id="KW-1185">Reference proteome</keyword>
<dbReference type="Gene3D" id="3.90.550.10">
    <property type="entry name" value="Spore Coat Polysaccharide Biosynthesis Protein SpsA, Chain A"/>
    <property type="match status" value="1"/>
</dbReference>
<dbReference type="InterPro" id="IPR029044">
    <property type="entry name" value="Nucleotide-diphossugar_trans"/>
</dbReference>
<evidence type="ECO:0000256" key="3">
    <source>
        <dbReference type="ARBA" id="ARBA00022679"/>
    </source>
</evidence>
<dbReference type="CDD" id="cd02541">
    <property type="entry name" value="UGPase_prokaryotic"/>
    <property type="match status" value="1"/>
</dbReference>
<proteinExistence type="inferred from homology"/>
<comment type="caution">
    <text evidence="8">The sequence shown here is derived from an EMBL/GenBank/DDBJ whole genome shotgun (WGS) entry which is preliminary data.</text>
</comment>
<feature type="domain" description="Nucleotidyl transferase" evidence="7">
    <location>
        <begin position="18"/>
        <end position="277"/>
    </location>
</feature>
<evidence type="ECO:0000256" key="5">
    <source>
        <dbReference type="ARBA" id="ARBA00048128"/>
    </source>
</evidence>
<comment type="similarity">
    <text evidence="1 6">Belongs to the UDPGP type 2 family.</text>
</comment>
<dbReference type="EC" id="2.7.7.9" evidence="2 6"/>
<accession>A0A7W9PQX5</accession>
<keyword evidence="4 6" id="KW-0548">Nucleotidyltransferase</keyword>
<dbReference type="Proteomes" id="UP000585836">
    <property type="component" value="Unassembled WGS sequence"/>
</dbReference>
<dbReference type="Pfam" id="PF00483">
    <property type="entry name" value="NTP_transferase"/>
    <property type="match status" value="1"/>
</dbReference>
<dbReference type="GO" id="GO:0006011">
    <property type="term" value="P:UDP-alpha-D-glucose metabolic process"/>
    <property type="evidence" value="ECO:0007669"/>
    <property type="project" value="InterPro"/>
</dbReference>
<dbReference type="RefSeq" id="WP_184962677.1">
    <property type="nucleotide sequence ID" value="NZ_BAAAWF010000105.1"/>
</dbReference>
<evidence type="ECO:0000256" key="1">
    <source>
        <dbReference type="ARBA" id="ARBA00006890"/>
    </source>
</evidence>
<dbReference type="SUPFAM" id="SSF53448">
    <property type="entry name" value="Nucleotide-diphospho-sugar transferases"/>
    <property type="match status" value="1"/>
</dbReference>
<evidence type="ECO:0000313" key="8">
    <source>
        <dbReference type="EMBL" id="MBB5926210.1"/>
    </source>
</evidence>
<evidence type="ECO:0000256" key="6">
    <source>
        <dbReference type="RuleBase" id="RU361259"/>
    </source>
</evidence>
<sequence>MIAPQPPATPAPSRTVRKAVVPAAGLGTRFLPATKATPKEMLPVVDKPAIQYVVEEAAAAGLDDVLMVTGRHKRAIEDHFDHAFELEQALAAKGDTARLDAVRDPARLADIHHVRQGDPLGLGHAVLCARNHVGNQPFAVLLGDDLIDPRETLLSRMLEVRDRHAGSVVALMEVDPAQSHLYGCAAVEATGEDDVVRVTGLVEKPAPGTAPSRYAVIGRYVLEPAVFDVLERTPPGRGGEIQLTDALQRLAAGGTVHGVVFSGLRYDTGDKADYLRTVVRLACARPDLGPGFTHWLREFVAGLPAATAGPEDHHRAA</sequence>
<dbReference type="EMBL" id="JACHJK010000002">
    <property type="protein sequence ID" value="MBB5926210.1"/>
    <property type="molecule type" value="Genomic_DNA"/>
</dbReference>
<dbReference type="GO" id="GO:0003983">
    <property type="term" value="F:UTP:glucose-1-phosphate uridylyltransferase activity"/>
    <property type="evidence" value="ECO:0007669"/>
    <property type="project" value="UniProtKB-EC"/>
</dbReference>
<protein>
    <recommendedName>
        <fullName evidence="2 6">UTP--glucose-1-phosphate uridylyltransferase</fullName>
        <ecNumber evidence="2 6">2.7.7.9</ecNumber>
    </recommendedName>
    <alternativeName>
        <fullName evidence="6">UDP-glucose pyrophosphorylase</fullName>
    </alternativeName>
</protein>
<evidence type="ECO:0000313" key="9">
    <source>
        <dbReference type="Proteomes" id="UP000585836"/>
    </source>
</evidence>
<evidence type="ECO:0000256" key="4">
    <source>
        <dbReference type="ARBA" id="ARBA00022695"/>
    </source>
</evidence>
<dbReference type="PANTHER" id="PTHR43197">
    <property type="entry name" value="UTP--GLUCOSE-1-PHOSPHATE URIDYLYLTRANSFERASE"/>
    <property type="match status" value="1"/>
</dbReference>